<evidence type="ECO:0000313" key="3">
    <source>
        <dbReference type="Proteomes" id="UP001234989"/>
    </source>
</evidence>
<sequence length="176" mass="19952">MTGKFRGRLTSSKHLNNFLGYKQVKMNFGQGNTKDLFRVNATYKLLTQPNQQLAYWPWKQIWKAKVPHKVATKEVAPTLDNLVNRGLPLYSRCFLRKETTEIVNHLFLHCPLTPQLWSIILNLKGISWSMPGKISEALSSWEGIGSHAKNGSGWRIVCLAFGGQFGRKATPDVLRA</sequence>
<reference evidence="2" key="1">
    <citation type="submission" date="2023-08" db="EMBL/GenBank/DDBJ databases">
        <title>A de novo genome assembly of Solanum verrucosum Schlechtendal, a Mexican diploid species geographically isolated from the other diploid A-genome species in potato relatives.</title>
        <authorList>
            <person name="Hosaka K."/>
        </authorList>
    </citation>
    <scope>NUCLEOTIDE SEQUENCE</scope>
    <source>
        <tissue evidence="2">Young leaves</tissue>
    </source>
</reference>
<gene>
    <name evidence="2" type="ORF">MTR67_009042</name>
</gene>
<feature type="domain" description="Reverse transcriptase zinc-binding" evidence="1">
    <location>
        <begin position="37"/>
        <end position="117"/>
    </location>
</feature>
<name>A0AAF0Q2J3_SOLVR</name>
<dbReference type="Pfam" id="PF13966">
    <property type="entry name" value="zf-RVT"/>
    <property type="match status" value="1"/>
</dbReference>
<proteinExistence type="predicted"/>
<dbReference type="InterPro" id="IPR026960">
    <property type="entry name" value="RVT-Znf"/>
</dbReference>
<evidence type="ECO:0000259" key="1">
    <source>
        <dbReference type="Pfam" id="PF13966"/>
    </source>
</evidence>
<evidence type="ECO:0000313" key="2">
    <source>
        <dbReference type="EMBL" id="WMV15657.1"/>
    </source>
</evidence>
<protein>
    <recommendedName>
        <fullName evidence="1">Reverse transcriptase zinc-binding domain-containing protein</fullName>
    </recommendedName>
</protein>
<dbReference type="EMBL" id="CP133613">
    <property type="protein sequence ID" value="WMV15657.1"/>
    <property type="molecule type" value="Genomic_DNA"/>
</dbReference>
<dbReference type="AlphaFoldDB" id="A0AAF0Q2J3"/>
<organism evidence="2 3">
    <name type="scientific">Solanum verrucosum</name>
    <dbReference type="NCBI Taxonomy" id="315347"/>
    <lineage>
        <taxon>Eukaryota</taxon>
        <taxon>Viridiplantae</taxon>
        <taxon>Streptophyta</taxon>
        <taxon>Embryophyta</taxon>
        <taxon>Tracheophyta</taxon>
        <taxon>Spermatophyta</taxon>
        <taxon>Magnoliopsida</taxon>
        <taxon>eudicotyledons</taxon>
        <taxon>Gunneridae</taxon>
        <taxon>Pentapetalae</taxon>
        <taxon>asterids</taxon>
        <taxon>lamiids</taxon>
        <taxon>Solanales</taxon>
        <taxon>Solanaceae</taxon>
        <taxon>Solanoideae</taxon>
        <taxon>Solaneae</taxon>
        <taxon>Solanum</taxon>
    </lineage>
</organism>
<accession>A0AAF0Q2J3</accession>
<dbReference type="Proteomes" id="UP001234989">
    <property type="component" value="Chromosome 2"/>
</dbReference>
<keyword evidence="3" id="KW-1185">Reference proteome</keyword>